<evidence type="ECO:0000256" key="5">
    <source>
        <dbReference type="ARBA" id="ARBA00022705"/>
    </source>
</evidence>
<dbReference type="EC" id="2.7.7.7" evidence="2"/>
<keyword evidence="3" id="KW-0808">Transferase</keyword>
<evidence type="ECO:0000256" key="12">
    <source>
        <dbReference type="ARBA" id="ARBA00023204"/>
    </source>
</evidence>
<keyword evidence="11" id="KW-0238">DNA-binding</keyword>
<feature type="compositionally biased region" description="Basic residues" evidence="14">
    <location>
        <begin position="669"/>
        <end position="678"/>
    </location>
</feature>
<dbReference type="CDD" id="cd06139">
    <property type="entry name" value="DNA_polA_I_Ecoli_like_exo"/>
    <property type="match status" value="1"/>
</dbReference>
<dbReference type="GO" id="GO:0009507">
    <property type="term" value="C:chloroplast"/>
    <property type="evidence" value="ECO:0007669"/>
    <property type="project" value="UniProtKB-ARBA"/>
</dbReference>
<protein>
    <recommendedName>
        <fullName evidence="2">DNA-directed DNA polymerase</fullName>
        <ecNumber evidence="2">2.7.7.7</ecNumber>
    </recommendedName>
</protein>
<feature type="compositionally biased region" description="Basic and acidic residues" evidence="14">
    <location>
        <begin position="521"/>
        <end position="532"/>
    </location>
</feature>
<dbReference type="Gene3D" id="3.30.70.370">
    <property type="match status" value="1"/>
</dbReference>
<accession>A0A1Y1IJC3</accession>
<evidence type="ECO:0000256" key="11">
    <source>
        <dbReference type="ARBA" id="ARBA00023125"/>
    </source>
</evidence>
<dbReference type="GO" id="GO:0006261">
    <property type="term" value="P:DNA-templated DNA replication"/>
    <property type="evidence" value="ECO:0007669"/>
    <property type="project" value="InterPro"/>
</dbReference>
<proteinExistence type="inferred from homology"/>
<keyword evidence="6" id="KW-0540">Nuclease</keyword>
<evidence type="ECO:0000256" key="7">
    <source>
        <dbReference type="ARBA" id="ARBA00022763"/>
    </source>
</evidence>
<evidence type="ECO:0000256" key="13">
    <source>
        <dbReference type="ARBA" id="ARBA00049244"/>
    </source>
</evidence>
<dbReference type="Pfam" id="PF01612">
    <property type="entry name" value="DNA_pol_A_exo1"/>
    <property type="match status" value="1"/>
</dbReference>
<dbReference type="SUPFAM" id="SSF53098">
    <property type="entry name" value="Ribonuclease H-like"/>
    <property type="match status" value="1"/>
</dbReference>
<dbReference type="InterPro" id="IPR043502">
    <property type="entry name" value="DNA/RNA_pol_sf"/>
</dbReference>
<keyword evidence="10" id="KW-0809">Transit peptide</keyword>
<evidence type="ECO:0000256" key="10">
    <source>
        <dbReference type="ARBA" id="ARBA00022946"/>
    </source>
</evidence>
<feature type="domain" description="3'-5' exonuclease" evidence="15">
    <location>
        <begin position="718"/>
        <end position="935"/>
    </location>
</feature>
<feature type="compositionally biased region" description="Acidic residues" evidence="14">
    <location>
        <begin position="1111"/>
        <end position="1128"/>
    </location>
</feature>
<keyword evidence="7" id="KW-0227">DNA damage</keyword>
<keyword evidence="9" id="KW-0239">DNA-directed DNA polymerase</keyword>
<dbReference type="InterPro" id="IPR002562">
    <property type="entry name" value="3'-5'_exonuclease_dom"/>
</dbReference>
<keyword evidence="12" id="KW-0234">DNA repair</keyword>
<dbReference type="PRINTS" id="PR00868">
    <property type="entry name" value="DNAPOLI"/>
</dbReference>
<dbReference type="SUPFAM" id="SSF56672">
    <property type="entry name" value="DNA/RNA polymerases"/>
    <property type="match status" value="1"/>
</dbReference>
<feature type="compositionally biased region" description="Polar residues" evidence="14">
    <location>
        <begin position="441"/>
        <end position="458"/>
    </location>
</feature>
<keyword evidence="4" id="KW-0548">Nucleotidyltransferase</keyword>
<sequence length="1492" mass="160032">MRMVQGRGTGTETLLSALLVSGGGLLMQTGPAQRQAVLQLASRFQHIVSMSALRLEMLSAAEGPVAKVSHALQSYGKQGSSSSLLVQSVSLLWGPLALGSSPAQTLPGTAGSANRSLPAFRPSSSKPCLQEAQPITERASYWRGGGDWDRDQEPWQKARPPGSVKIAINPAVQTGAHTEFGRVIPGATYESPENLKLWASLQRTDASSKLLEEEFVEEQAHRARNSPQIARQREQSAESRPMHGPPNVPLSPIPEANKEVSSSAVQGPPQGATLVEAWGGEAETHLEPKRSAVCDEGKKRPPFKPRKPRRSKTLATEVEGAGVESAVKVEAKGLEAESPGDAALTNGARVKAGAAKAVSPVSPKVPAARDPKVQDAVLAQDGPGEPIAPETSTANGELGGKDRGIVKEKPKVNRPKGLRFAEEEKNGETKALGSASGAGATVSQKRPTRSWRATSTPEATVEIAEGEAAEALTPGDGLGAATRTRGVGRKTARVSKPAEEAVKPVVGAVSSGQMPAAGRIQEGRLQPEEGERVDSTRLLGQQGVPGLPVGEVLTAEGGLEVQLQFVGVLGNGTGALHPPERASDAGFAVADVPLGVNSQPIEAAADLHTLGGGLSAQPRTPGNGSSAPFAQTLTPAQSMSPLLRSSTVFGERLSKTGSEKTGSGPRRAPAMRKPRAKAALKSEPDAPPPEPLPVPTEAEAKAAVAAALAARDEAVLLVSDLAEAERVAELALTSHRARVFACDTEVMEIDVKKESPVGHGMMTCFTFYAGPDVDWGAGNSCVFVDLLGGGQELLAPFKSFFEDPTIKKVWHNYSFDRHILHNHGVDARGLHADTMHMARLYDSARDKKAGAGYSLESLTADREIMGEKTNAKIGMATLFGRPNIKKDGAEGKLKVLPPIEELQTAPETREAFVQYAAYDATATWQLWAALKAKLEATAWRGVGDDMRGTLWDCYERYYQPFGELLTDMERNGMLVDTDHLAKMEKLALTEQARAVERFRRWAAKRCPDAVLMNVGSDIQIRQLLFGGIQNSKPDSKESLPMSKVFKVPNTDGYIEPGREGKPPKKQRDITLTGLGVDLPVEVWTPSGWPAVSGPVLKALAGKVAIDWATPEVDEDDEGSFEPTDSDNEDAPKDDVSKYGTAYAAFGGGVQGKAACHAIAALIEVSAISTLLSGFIQPLQGDQMLGPDKRVHCSLNINTETGRLSARKPNLQNQPALEKDRYKIRQAFVASPGNTLIVADYGQLELRLLAHLADCQSMKDAFEAGGDFHSRTAVNMYAHVREAVERGEVLLEWDSKDGTVPAPAPMLKDVFGAERRKAKMLNFSIAYGKTAAGLSKDWKVTLEEAQETVKLWYAARQEVKRWQKARIEEAKKTGYVPTLLGRRRRLPDINSRNRLLESHMERAAINTPVQGSAADVAMLAMLELSRDARLAELGWRLLLQVHDEMILEGPEESADEALSRVVHAMAHPFDGENILKVALAVDAKHAKNWYAAK</sequence>
<dbReference type="Gene3D" id="1.10.150.20">
    <property type="entry name" value="5' to 3' exonuclease, C-terminal subdomain"/>
    <property type="match status" value="1"/>
</dbReference>
<dbReference type="CDD" id="cd08640">
    <property type="entry name" value="DNA_pol_A_plastid_like"/>
    <property type="match status" value="1"/>
</dbReference>
<keyword evidence="8" id="KW-0378">Hydrolase</keyword>
<feature type="compositionally biased region" description="Basic and acidic residues" evidence="14">
    <location>
        <begin position="231"/>
        <end position="241"/>
    </location>
</feature>
<evidence type="ECO:0000259" key="16">
    <source>
        <dbReference type="SMART" id="SM00482"/>
    </source>
</evidence>
<feature type="compositionally biased region" description="Basic and acidic residues" evidence="14">
    <location>
        <begin position="419"/>
        <end position="428"/>
    </location>
</feature>
<feature type="compositionally biased region" description="Basic and acidic residues" evidence="14">
    <location>
        <begin position="399"/>
        <end position="411"/>
    </location>
</feature>
<evidence type="ECO:0000256" key="2">
    <source>
        <dbReference type="ARBA" id="ARBA00012417"/>
    </source>
</evidence>
<name>A0A1Y1IJC3_KLENI</name>
<feature type="compositionally biased region" description="Basic and acidic residues" evidence="14">
    <location>
        <begin position="284"/>
        <end position="299"/>
    </location>
</feature>
<feature type="compositionally biased region" description="Polar residues" evidence="14">
    <location>
        <begin position="617"/>
        <end position="648"/>
    </location>
</feature>
<feature type="compositionally biased region" description="Basic residues" evidence="14">
    <location>
        <begin position="300"/>
        <end position="312"/>
    </location>
</feature>
<dbReference type="STRING" id="105231.A0A1Y1IJC3"/>
<dbReference type="Gene3D" id="3.30.420.10">
    <property type="entry name" value="Ribonuclease H-like superfamily/Ribonuclease H"/>
    <property type="match status" value="1"/>
</dbReference>
<dbReference type="InterPro" id="IPR002298">
    <property type="entry name" value="DNA_polymerase_A"/>
</dbReference>
<keyword evidence="5" id="KW-0235">DNA replication</keyword>
<dbReference type="GO" id="GO:0006302">
    <property type="term" value="P:double-strand break repair"/>
    <property type="evidence" value="ECO:0000318"/>
    <property type="project" value="GO_Central"/>
</dbReference>
<dbReference type="EMBL" id="DF237659">
    <property type="protein sequence ID" value="GAQ90985.1"/>
    <property type="molecule type" value="Genomic_DNA"/>
</dbReference>
<feature type="region of interest" description="Disordered" evidence="14">
    <location>
        <begin position="284"/>
        <end position="312"/>
    </location>
</feature>
<dbReference type="PANTHER" id="PTHR10133">
    <property type="entry name" value="DNA POLYMERASE I"/>
    <property type="match status" value="1"/>
</dbReference>
<evidence type="ECO:0000313" key="17">
    <source>
        <dbReference type="EMBL" id="GAQ90985.1"/>
    </source>
</evidence>
<dbReference type="GO" id="GO:0008408">
    <property type="term" value="F:3'-5' exonuclease activity"/>
    <property type="evidence" value="ECO:0007669"/>
    <property type="project" value="InterPro"/>
</dbReference>
<evidence type="ECO:0000256" key="6">
    <source>
        <dbReference type="ARBA" id="ARBA00022722"/>
    </source>
</evidence>
<comment type="similarity">
    <text evidence="1">Belongs to the DNA polymerase type-A family.</text>
</comment>
<dbReference type="FunFam" id="1.10.150.20:FF:000034">
    <property type="entry name" value="DNA polymerase I"/>
    <property type="match status" value="1"/>
</dbReference>
<comment type="catalytic activity">
    <reaction evidence="13">
        <text>DNA(n) + a 2'-deoxyribonucleoside 5'-triphosphate = DNA(n+1) + diphosphate</text>
        <dbReference type="Rhea" id="RHEA:22508"/>
        <dbReference type="Rhea" id="RHEA-COMP:17339"/>
        <dbReference type="Rhea" id="RHEA-COMP:17340"/>
        <dbReference type="ChEBI" id="CHEBI:33019"/>
        <dbReference type="ChEBI" id="CHEBI:61560"/>
        <dbReference type="ChEBI" id="CHEBI:173112"/>
        <dbReference type="EC" id="2.7.7.7"/>
    </reaction>
</comment>
<keyword evidence="18" id="KW-1185">Reference proteome</keyword>
<evidence type="ECO:0000256" key="9">
    <source>
        <dbReference type="ARBA" id="ARBA00022932"/>
    </source>
</evidence>
<dbReference type="GO" id="GO:0003887">
    <property type="term" value="F:DNA-directed DNA polymerase activity"/>
    <property type="evidence" value="ECO:0000318"/>
    <property type="project" value="GO_Central"/>
</dbReference>
<dbReference type="SMART" id="SM00482">
    <property type="entry name" value="POLAc"/>
    <property type="match status" value="1"/>
</dbReference>
<evidence type="ECO:0000256" key="14">
    <source>
        <dbReference type="SAM" id="MobiDB-lite"/>
    </source>
</evidence>
<evidence type="ECO:0000256" key="3">
    <source>
        <dbReference type="ARBA" id="ARBA00022679"/>
    </source>
</evidence>
<feature type="compositionally biased region" description="Pro residues" evidence="14">
    <location>
        <begin position="243"/>
        <end position="252"/>
    </location>
</feature>
<dbReference type="FunFam" id="3.30.420.10:FF:000051">
    <property type="entry name" value="DNA polymerase I"/>
    <property type="match status" value="1"/>
</dbReference>
<dbReference type="InterPro" id="IPR012337">
    <property type="entry name" value="RNaseH-like_sf"/>
</dbReference>
<dbReference type="PANTHER" id="PTHR10133:SF27">
    <property type="entry name" value="DNA POLYMERASE NU"/>
    <property type="match status" value="1"/>
</dbReference>
<evidence type="ECO:0000259" key="15">
    <source>
        <dbReference type="SMART" id="SM00474"/>
    </source>
</evidence>
<dbReference type="OrthoDB" id="275278at2759"/>
<dbReference type="GO" id="GO:0003677">
    <property type="term" value="F:DNA binding"/>
    <property type="evidence" value="ECO:0007669"/>
    <property type="project" value="UniProtKB-KW"/>
</dbReference>
<feature type="region of interest" description="Disordered" evidence="14">
    <location>
        <begin position="1110"/>
        <end position="1134"/>
    </location>
</feature>
<feature type="domain" description="DNA-directed DNA polymerase family A palm" evidence="16">
    <location>
        <begin position="1222"/>
        <end position="1452"/>
    </location>
</feature>
<dbReference type="SMART" id="SM00474">
    <property type="entry name" value="35EXOc"/>
    <property type="match status" value="1"/>
</dbReference>
<evidence type="ECO:0000313" key="18">
    <source>
        <dbReference type="Proteomes" id="UP000054558"/>
    </source>
</evidence>
<gene>
    <name evidence="17" type="ORF">KFL_007100020</name>
</gene>
<feature type="region of interest" description="Disordered" evidence="14">
    <location>
        <begin position="612"/>
        <end position="694"/>
    </location>
</feature>
<feature type="compositionally biased region" description="Pro residues" evidence="14">
    <location>
        <begin position="685"/>
        <end position="694"/>
    </location>
</feature>
<dbReference type="InterPro" id="IPR036397">
    <property type="entry name" value="RNaseH_sf"/>
</dbReference>
<feature type="region of interest" description="Disordered" evidence="14">
    <location>
        <begin position="379"/>
        <end position="532"/>
    </location>
</feature>
<evidence type="ECO:0000256" key="1">
    <source>
        <dbReference type="ARBA" id="ARBA00007705"/>
    </source>
</evidence>
<organism evidence="17 18">
    <name type="scientific">Klebsormidium nitens</name>
    <name type="common">Green alga</name>
    <name type="synonym">Ulothrix nitens</name>
    <dbReference type="NCBI Taxonomy" id="105231"/>
    <lineage>
        <taxon>Eukaryota</taxon>
        <taxon>Viridiplantae</taxon>
        <taxon>Streptophyta</taxon>
        <taxon>Klebsormidiophyceae</taxon>
        <taxon>Klebsormidiales</taxon>
        <taxon>Klebsormidiaceae</taxon>
        <taxon>Klebsormidium</taxon>
    </lineage>
</organism>
<feature type="region of interest" description="Disordered" evidence="14">
    <location>
        <begin position="217"/>
        <end position="271"/>
    </location>
</feature>
<evidence type="ECO:0000256" key="8">
    <source>
        <dbReference type="ARBA" id="ARBA00022801"/>
    </source>
</evidence>
<dbReference type="InterPro" id="IPR001098">
    <property type="entry name" value="DNA-dir_DNA_pol_A_palm_dom"/>
</dbReference>
<evidence type="ECO:0000256" key="4">
    <source>
        <dbReference type="ARBA" id="ARBA00022695"/>
    </source>
</evidence>
<dbReference type="Pfam" id="PF00476">
    <property type="entry name" value="DNA_pol_A"/>
    <property type="match status" value="2"/>
</dbReference>
<dbReference type="Proteomes" id="UP000054558">
    <property type="component" value="Unassembled WGS sequence"/>
</dbReference>
<reference evidence="17 18" key="1">
    <citation type="journal article" date="2014" name="Nat. Commun.">
        <title>Klebsormidium flaccidum genome reveals primary factors for plant terrestrial adaptation.</title>
        <authorList>
            <person name="Hori K."/>
            <person name="Maruyama F."/>
            <person name="Fujisawa T."/>
            <person name="Togashi T."/>
            <person name="Yamamoto N."/>
            <person name="Seo M."/>
            <person name="Sato S."/>
            <person name="Yamada T."/>
            <person name="Mori H."/>
            <person name="Tajima N."/>
            <person name="Moriyama T."/>
            <person name="Ikeuchi M."/>
            <person name="Watanabe M."/>
            <person name="Wada H."/>
            <person name="Kobayashi K."/>
            <person name="Saito M."/>
            <person name="Masuda T."/>
            <person name="Sasaki-Sekimoto Y."/>
            <person name="Mashiguchi K."/>
            <person name="Awai K."/>
            <person name="Shimojima M."/>
            <person name="Masuda S."/>
            <person name="Iwai M."/>
            <person name="Nobusawa T."/>
            <person name="Narise T."/>
            <person name="Kondo S."/>
            <person name="Saito H."/>
            <person name="Sato R."/>
            <person name="Murakawa M."/>
            <person name="Ihara Y."/>
            <person name="Oshima-Yamada Y."/>
            <person name="Ohtaka K."/>
            <person name="Satoh M."/>
            <person name="Sonobe K."/>
            <person name="Ishii M."/>
            <person name="Ohtani R."/>
            <person name="Kanamori-Sato M."/>
            <person name="Honoki R."/>
            <person name="Miyazaki D."/>
            <person name="Mochizuki H."/>
            <person name="Umetsu J."/>
            <person name="Higashi K."/>
            <person name="Shibata D."/>
            <person name="Kamiya Y."/>
            <person name="Sato N."/>
            <person name="Nakamura Y."/>
            <person name="Tabata S."/>
            <person name="Ida S."/>
            <person name="Kurokawa K."/>
            <person name="Ohta H."/>
        </authorList>
    </citation>
    <scope>NUCLEOTIDE SEQUENCE [LARGE SCALE GENOMIC DNA]</scope>
    <source>
        <strain evidence="17 18">NIES-2285</strain>
    </source>
</reference>